<dbReference type="HOGENOM" id="CLU_070611_0_0_1"/>
<reference evidence="3 4" key="1">
    <citation type="submission" date="2015-01" db="EMBL/GenBank/DDBJ databases">
        <title>The Genome Sequence of Cladophialophora immunda CBS83496.</title>
        <authorList>
            <consortium name="The Broad Institute Genomics Platform"/>
            <person name="Cuomo C."/>
            <person name="de Hoog S."/>
            <person name="Gorbushina A."/>
            <person name="Stielow B."/>
            <person name="Teixiera M."/>
            <person name="Abouelleil A."/>
            <person name="Chapman S.B."/>
            <person name="Priest M."/>
            <person name="Young S.K."/>
            <person name="Wortman J."/>
            <person name="Nusbaum C."/>
            <person name="Birren B."/>
        </authorList>
    </citation>
    <scope>NUCLEOTIDE SEQUENCE [LARGE SCALE GENOMIC DNA]</scope>
    <source>
        <strain evidence="3 4">CBS 83496</strain>
    </source>
</reference>
<dbReference type="STRING" id="569365.A0A0D1ZB42"/>
<evidence type="ECO:0000256" key="1">
    <source>
        <dbReference type="SAM" id="Coils"/>
    </source>
</evidence>
<dbReference type="VEuPathDB" id="FungiDB:PV07_10600"/>
<accession>A0A0D1ZB42</accession>
<feature type="compositionally biased region" description="Polar residues" evidence="2">
    <location>
        <begin position="17"/>
        <end position="29"/>
    </location>
</feature>
<keyword evidence="4" id="KW-1185">Reference proteome</keyword>
<evidence type="ECO:0000256" key="2">
    <source>
        <dbReference type="SAM" id="MobiDB-lite"/>
    </source>
</evidence>
<sequence length="342" mass="37963">MSPADNQPDSVAAASPTRPSSAWTNNSLFADSAISMRTRSPAPHEKESNPSQPDGTHDETAIADRLNGLVSEIWACEQDGAIRGGKRRRIEQAVDEIEAALEDESLSDKESDSETTQQSQAAPSLLPQTSGATEADLELIRTHLTSTVESMRMRQQEQRHLHQLTVEKLEAIAQRCIQQERRVREFAEEIVTLRKKNRALTQQNESLNIQLSEVHSESAKKETAVKAMSSAVSGLEGWINGSPTPDRTSHPRKIVTRGRGRFRGRYYVEEPVDARGHYNLDGASDARALQEGVTAWLRGFRDVEEELRSSQTAARFAPAKDFRTIPEDSDNEWGEFETATGA</sequence>
<name>A0A0D1ZB42_9EURO</name>
<feature type="coiled-coil region" evidence="1">
    <location>
        <begin position="169"/>
        <end position="217"/>
    </location>
</feature>
<feature type="region of interest" description="Disordered" evidence="2">
    <location>
        <begin position="1"/>
        <end position="64"/>
    </location>
</feature>
<dbReference type="OrthoDB" id="4448936at2759"/>
<gene>
    <name evidence="3" type="ORF">PV07_10600</name>
</gene>
<organism evidence="3 4">
    <name type="scientific">Cladophialophora immunda</name>
    <dbReference type="NCBI Taxonomy" id="569365"/>
    <lineage>
        <taxon>Eukaryota</taxon>
        <taxon>Fungi</taxon>
        <taxon>Dikarya</taxon>
        <taxon>Ascomycota</taxon>
        <taxon>Pezizomycotina</taxon>
        <taxon>Eurotiomycetes</taxon>
        <taxon>Chaetothyriomycetidae</taxon>
        <taxon>Chaetothyriales</taxon>
        <taxon>Herpotrichiellaceae</taxon>
        <taxon>Cladophialophora</taxon>
    </lineage>
</organism>
<dbReference type="Proteomes" id="UP000054466">
    <property type="component" value="Unassembled WGS sequence"/>
</dbReference>
<evidence type="ECO:0000313" key="3">
    <source>
        <dbReference type="EMBL" id="KIW24921.1"/>
    </source>
</evidence>
<dbReference type="GeneID" id="27349794"/>
<dbReference type="EMBL" id="KN847045">
    <property type="protein sequence ID" value="KIW24921.1"/>
    <property type="molecule type" value="Genomic_DNA"/>
</dbReference>
<proteinExistence type="predicted"/>
<keyword evidence="1" id="KW-0175">Coiled coil</keyword>
<dbReference type="AlphaFoldDB" id="A0A0D1ZB42"/>
<dbReference type="RefSeq" id="XP_016245137.1">
    <property type="nucleotide sequence ID" value="XM_016397946.1"/>
</dbReference>
<protein>
    <submittedName>
        <fullName evidence="3">Uncharacterized protein</fullName>
    </submittedName>
</protein>
<feature type="region of interest" description="Disordered" evidence="2">
    <location>
        <begin position="99"/>
        <end position="131"/>
    </location>
</feature>
<feature type="compositionally biased region" description="Polar residues" evidence="2">
    <location>
        <begin position="115"/>
        <end position="131"/>
    </location>
</feature>
<evidence type="ECO:0000313" key="4">
    <source>
        <dbReference type="Proteomes" id="UP000054466"/>
    </source>
</evidence>